<name>A0A392M0S0_9FABA</name>
<dbReference type="AlphaFoldDB" id="A0A392M0S0"/>
<accession>A0A392M0S0</accession>
<dbReference type="PANTHER" id="PTHR48435">
    <property type="entry name" value="POLYPROTEIN"/>
    <property type="match status" value="1"/>
</dbReference>
<feature type="non-terminal residue" evidence="1">
    <location>
        <position position="386"/>
    </location>
</feature>
<evidence type="ECO:0000313" key="2">
    <source>
        <dbReference type="Proteomes" id="UP000265520"/>
    </source>
</evidence>
<dbReference type="EMBL" id="LXQA010001588">
    <property type="protein sequence ID" value="MCH80871.1"/>
    <property type="molecule type" value="Genomic_DNA"/>
</dbReference>
<evidence type="ECO:0000313" key="1">
    <source>
        <dbReference type="EMBL" id="MCH80871.1"/>
    </source>
</evidence>
<dbReference type="InterPro" id="IPR043502">
    <property type="entry name" value="DNA/RNA_pol_sf"/>
</dbReference>
<protein>
    <submittedName>
        <fullName evidence="1">Polyprotein-like</fullName>
    </submittedName>
</protein>
<dbReference type="Gene3D" id="3.10.10.10">
    <property type="entry name" value="HIV Type 1 Reverse Transcriptase, subunit A, domain 1"/>
    <property type="match status" value="1"/>
</dbReference>
<gene>
    <name evidence="1" type="ORF">A2U01_0001647</name>
</gene>
<dbReference type="Gene3D" id="3.30.70.270">
    <property type="match status" value="1"/>
</dbReference>
<reference evidence="1 2" key="1">
    <citation type="journal article" date="2018" name="Front. Plant Sci.">
        <title>Red Clover (Trifolium pratense) and Zigzag Clover (T. medium) - A Picture of Genomic Similarities and Differences.</title>
        <authorList>
            <person name="Dluhosova J."/>
            <person name="Istvanek J."/>
            <person name="Nedelnik J."/>
            <person name="Repkova J."/>
        </authorList>
    </citation>
    <scope>NUCLEOTIDE SEQUENCE [LARGE SCALE GENOMIC DNA]</scope>
    <source>
        <strain evidence="2">cv. 10/8</strain>
        <tissue evidence="1">Leaf</tissue>
    </source>
</reference>
<dbReference type="InterPro" id="IPR043128">
    <property type="entry name" value="Rev_trsase/Diguanyl_cyclase"/>
</dbReference>
<dbReference type="PANTHER" id="PTHR48435:SF1">
    <property type="entry name" value="POLYPROTEIN"/>
    <property type="match status" value="1"/>
</dbReference>
<dbReference type="InterPro" id="IPR053098">
    <property type="entry name" value="Petuviruses_polyprotein"/>
</dbReference>
<proteinExistence type="predicted"/>
<sequence>MKSDADPYKVIEEFCCRITGTLKEWYQGLGEVSQDALHRLENVPALLGVKDLEKHFQRMSHKFYTLNGLNDPSLKHTYISSLPQELQPEIRRLITTAERASKLVNSLEPLEGDLESLYSEQSSADEETIFALQNSSSEETSFSESDEECFPIYSLKKIGSILPTPHLPCVEIQILASKFAHPKKVIGSNLPNKDIVIGMDVYSAADRLQILPRGIKFKRNFKAYTDTKRLFSLVQVPPGYHDIKTKLLKLCADSHEKFPHPNPLWKNKDFFIQLPFKLNEDINPTKTTHPGMSPSDYALAKEECDQLLKQGLIEFTKSEWVCQTFYVEKRSEKVRGKKRLVIDYKPLNHFLRDDKFPIPKTATLNTFIKDAQIYSKFDMKSGFWQL</sequence>
<dbReference type="SUPFAM" id="SSF56672">
    <property type="entry name" value="DNA/RNA polymerases"/>
    <property type="match status" value="1"/>
</dbReference>
<keyword evidence="2" id="KW-1185">Reference proteome</keyword>
<organism evidence="1 2">
    <name type="scientific">Trifolium medium</name>
    <dbReference type="NCBI Taxonomy" id="97028"/>
    <lineage>
        <taxon>Eukaryota</taxon>
        <taxon>Viridiplantae</taxon>
        <taxon>Streptophyta</taxon>
        <taxon>Embryophyta</taxon>
        <taxon>Tracheophyta</taxon>
        <taxon>Spermatophyta</taxon>
        <taxon>Magnoliopsida</taxon>
        <taxon>eudicotyledons</taxon>
        <taxon>Gunneridae</taxon>
        <taxon>Pentapetalae</taxon>
        <taxon>rosids</taxon>
        <taxon>fabids</taxon>
        <taxon>Fabales</taxon>
        <taxon>Fabaceae</taxon>
        <taxon>Papilionoideae</taxon>
        <taxon>50 kb inversion clade</taxon>
        <taxon>NPAAA clade</taxon>
        <taxon>Hologalegina</taxon>
        <taxon>IRL clade</taxon>
        <taxon>Trifolieae</taxon>
        <taxon>Trifolium</taxon>
    </lineage>
</organism>
<comment type="caution">
    <text evidence="1">The sequence shown here is derived from an EMBL/GenBank/DDBJ whole genome shotgun (WGS) entry which is preliminary data.</text>
</comment>
<dbReference type="Proteomes" id="UP000265520">
    <property type="component" value="Unassembled WGS sequence"/>
</dbReference>